<accession>A0AAU2VWZ7</accession>
<name>A0AAU2VWZ7_9ACTN</name>
<reference evidence="2" key="1">
    <citation type="submission" date="2022-10" db="EMBL/GenBank/DDBJ databases">
        <title>The complete genomes of actinobacterial strains from the NBC collection.</title>
        <authorList>
            <person name="Joergensen T.S."/>
            <person name="Alvarez Arevalo M."/>
            <person name="Sterndorff E.B."/>
            <person name="Faurdal D."/>
            <person name="Vuksanovic O."/>
            <person name="Mourched A.-S."/>
            <person name="Charusanti P."/>
            <person name="Shaw S."/>
            <person name="Blin K."/>
            <person name="Weber T."/>
        </authorList>
    </citation>
    <scope>NUCLEOTIDE SEQUENCE</scope>
    <source>
        <strain evidence="2">NBC_00008</strain>
    </source>
</reference>
<sequence>MSEARTDTTQTRPPGAGAGRAEAGGSGKHRGGVAPDDSAAQPLGRHRRTSEEESRAA</sequence>
<dbReference type="AlphaFoldDB" id="A0AAU2VWZ7"/>
<gene>
    <name evidence="2" type="ORF">OG398_28265</name>
</gene>
<evidence type="ECO:0000256" key="1">
    <source>
        <dbReference type="SAM" id="MobiDB-lite"/>
    </source>
</evidence>
<proteinExistence type="predicted"/>
<feature type="region of interest" description="Disordered" evidence="1">
    <location>
        <begin position="1"/>
        <end position="57"/>
    </location>
</feature>
<dbReference type="EMBL" id="CP108313">
    <property type="protein sequence ID" value="WTW71874.1"/>
    <property type="molecule type" value="Genomic_DNA"/>
</dbReference>
<organism evidence="2">
    <name type="scientific">Streptomyces sp. NBC_00008</name>
    <dbReference type="NCBI Taxonomy" id="2903610"/>
    <lineage>
        <taxon>Bacteria</taxon>
        <taxon>Bacillati</taxon>
        <taxon>Actinomycetota</taxon>
        <taxon>Actinomycetes</taxon>
        <taxon>Kitasatosporales</taxon>
        <taxon>Streptomycetaceae</taxon>
        <taxon>Streptomyces</taxon>
    </lineage>
</organism>
<feature type="compositionally biased region" description="Gly residues" evidence="1">
    <location>
        <begin position="16"/>
        <end position="26"/>
    </location>
</feature>
<protein>
    <submittedName>
        <fullName evidence="2">Uncharacterized protein</fullName>
    </submittedName>
</protein>
<evidence type="ECO:0000313" key="2">
    <source>
        <dbReference type="EMBL" id="WTW71874.1"/>
    </source>
</evidence>